<dbReference type="EMBL" id="CAJOBC010037742">
    <property type="protein sequence ID" value="CAF4126753.1"/>
    <property type="molecule type" value="Genomic_DNA"/>
</dbReference>
<evidence type="ECO:0000313" key="5">
    <source>
        <dbReference type="Proteomes" id="UP000663829"/>
    </source>
</evidence>
<name>A0A815DR40_9BILA</name>
<gene>
    <name evidence="2" type="ORF">GPM918_LOCUS28547</name>
    <name evidence="1" type="ORF">OVA965_LOCUS6094</name>
    <name evidence="4" type="ORF">SRO942_LOCUS29055</name>
    <name evidence="3" type="ORF">TMI583_LOCUS6090</name>
</gene>
<dbReference type="Proteomes" id="UP000681722">
    <property type="component" value="Unassembled WGS sequence"/>
</dbReference>
<dbReference type="EMBL" id="CAJOBA010001789">
    <property type="protein sequence ID" value="CAF3614498.1"/>
    <property type="molecule type" value="Genomic_DNA"/>
</dbReference>
<reference evidence="2" key="1">
    <citation type="submission" date="2021-02" db="EMBL/GenBank/DDBJ databases">
        <authorList>
            <person name="Nowell W R."/>
        </authorList>
    </citation>
    <scope>NUCLEOTIDE SEQUENCE</scope>
</reference>
<protein>
    <submittedName>
        <fullName evidence="2">Uncharacterized protein</fullName>
    </submittedName>
</protein>
<proteinExistence type="predicted"/>
<dbReference type="Proteomes" id="UP000682733">
    <property type="component" value="Unassembled WGS sequence"/>
</dbReference>
<keyword evidence="5" id="KW-1185">Reference proteome</keyword>
<dbReference type="Pfam" id="PF07065">
    <property type="entry name" value="D123"/>
    <property type="match status" value="1"/>
</dbReference>
<evidence type="ECO:0000313" key="2">
    <source>
        <dbReference type="EMBL" id="CAF1301568.1"/>
    </source>
</evidence>
<sequence length="426" mass="48630">MAVCVAISSEDIIRHPLQIDNSKIVPQPTYWNAQNHSEDSYLRAEHWMEDVKECLLPGRHEIVRMNLKSGQAILRYREELKMFAAIRDEKLNSKSKKSATSKKTIQIESMQSPTFLDEHWKTTEAVWPKSPILIAKFNRSAFIKLSVRSPKDAVFCLLSTREIIRERIAASVAAGCSEINELNEDVSAIKWAAWRGLRVSSGAQAIQLLLRSDRVYVDILQHELFLQTQPSTSKEENATFNLNVIVREFFEGFHPNWEYRGFVSGGIRTGLTAYNPWILDPQQLANKDRILELISSVWTQVESKIIKISDYSIDFAVAPTCMDGQCWVIEVNAFLPPLAGSGLFSMQSPVDRNIIKNGPFEFRMRDTAVSENDFVVTETDHETGRQLKIIMQPAPPELMNIVKKLRRDLKHESSIHSPEKKNCRIC</sequence>
<evidence type="ECO:0000313" key="1">
    <source>
        <dbReference type="EMBL" id="CAF0830003.1"/>
    </source>
</evidence>
<organism evidence="2 5">
    <name type="scientific">Didymodactylos carnosus</name>
    <dbReference type="NCBI Taxonomy" id="1234261"/>
    <lineage>
        <taxon>Eukaryota</taxon>
        <taxon>Metazoa</taxon>
        <taxon>Spiralia</taxon>
        <taxon>Gnathifera</taxon>
        <taxon>Rotifera</taxon>
        <taxon>Eurotatoria</taxon>
        <taxon>Bdelloidea</taxon>
        <taxon>Philodinida</taxon>
        <taxon>Philodinidae</taxon>
        <taxon>Didymodactylos</taxon>
    </lineage>
</organism>
<evidence type="ECO:0000313" key="4">
    <source>
        <dbReference type="EMBL" id="CAF4126753.1"/>
    </source>
</evidence>
<evidence type="ECO:0000313" key="3">
    <source>
        <dbReference type="EMBL" id="CAF3614498.1"/>
    </source>
</evidence>
<dbReference type="AlphaFoldDB" id="A0A815DR40"/>
<dbReference type="EMBL" id="CAJNOK010001789">
    <property type="protein sequence ID" value="CAF0830003.1"/>
    <property type="molecule type" value="Genomic_DNA"/>
</dbReference>
<comment type="caution">
    <text evidence="2">The sequence shown here is derived from an EMBL/GenBank/DDBJ whole genome shotgun (WGS) entry which is preliminary data.</text>
</comment>
<dbReference type="EMBL" id="CAJNOQ010012509">
    <property type="protein sequence ID" value="CAF1301568.1"/>
    <property type="molecule type" value="Genomic_DNA"/>
</dbReference>
<dbReference type="Proteomes" id="UP000677228">
    <property type="component" value="Unassembled WGS sequence"/>
</dbReference>
<dbReference type="OrthoDB" id="360540at2759"/>
<accession>A0A815DR40</accession>
<dbReference type="Proteomes" id="UP000663829">
    <property type="component" value="Unassembled WGS sequence"/>
</dbReference>
<dbReference type="InterPro" id="IPR009772">
    <property type="entry name" value="CDC123"/>
</dbReference>